<dbReference type="Pfam" id="PF00493">
    <property type="entry name" value="MCM"/>
    <property type="match status" value="1"/>
</dbReference>
<evidence type="ECO:0000259" key="16">
    <source>
        <dbReference type="PROSITE" id="PS50051"/>
    </source>
</evidence>
<keyword evidence="10" id="KW-0234">DNA repair</keyword>
<keyword evidence="5" id="KW-0227">DNA damage</keyword>
<dbReference type="GO" id="GO:0000724">
    <property type="term" value="P:double-strand break repair via homologous recombination"/>
    <property type="evidence" value="ECO:0007669"/>
    <property type="project" value="UniProtKB-ARBA"/>
</dbReference>
<dbReference type="CDD" id="cd22247">
    <property type="entry name" value="MCM8_WHD"/>
    <property type="match status" value="1"/>
</dbReference>
<evidence type="ECO:0000256" key="2">
    <source>
        <dbReference type="ARBA" id="ARBA00008010"/>
    </source>
</evidence>
<keyword evidence="6" id="KW-0378">Hydrolase</keyword>
<dbReference type="OrthoDB" id="7462577at2759"/>
<evidence type="ECO:0000256" key="11">
    <source>
        <dbReference type="ARBA" id="ARBA00023242"/>
    </source>
</evidence>
<dbReference type="PROSITE" id="PS50051">
    <property type="entry name" value="MCM_2"/>
    <property type="match status" value="1"/>
</dbReference>
<keyword evidence="4 14" id="KW-0547">Nucleotide-binding</keyword>
<dbReference type="GO" id="GO:0042555">
    <property type="term" value="C:MCM complex"/>
    <property type="evidence" value="ECO:0007669"/>
    <property type="project" value="UniProtKB-ARBA"/>
</dbReference>
<proteinExistence type="inferred from homology"/>
<evidence type="ECO:0000256" key="15">
    <source>
        <dbReference type="SAM" id="MobiDB-lite"/>
    </source>
</evidence>
<dbReference type="InterPro" id="IPR001208">
    <property type="entry name" value="MCM_dom"/>
</dbReference>
<dbReference type="InterPro" id="IPR041562">
    <property type="entry name" value="MCM_lid"/>
</dbReference>
<dbReference type="STRING" id="403673.A0A177W8Y4"/>
<dbReference type="GO" id="GO:0005524">
    <property type="term" value="F:ATP binding"/>
    <property type="evidence" value="ECO:0007669"/>
    <property type="project" value="UniProtKB-KW"/>
</dbReference>
<comment type="similarity">
    <text evidence="2 14">Belongs to the MCM family.</text>
</comment>
<dbReference type="GO" id="GO:0005656">
    <property type="term" value="C:nuclear pre-replicative complex"/>
    <property type="evidence" value="ECO:0007669"/>
    <property type="project" value="UniProtKB-ARBA"/>
</dbReference>
<feature type="compositionally biased region" description="Basic and acidic residues" evidence="15">
    <location>
        <begin position="37"/>
        <end position="52"/>
    </location>
</feature>
<dbReference type="EC" id="3.6.4.12" evidence="3"/>
<dbReference type="GO" id="GO:0031261">
    <property type="term" value="C:DNA replication preinitiation complex"/>
    <property type="evidence" value="ECO:0007669"/>
    <property type="project" value="UniProtKB-ARBA"/>
</dbReference>
<evidence type="ECO:0000256" key="6">
    <source>
        <dbReference type="ARBA" id="ARBA00022801"/>
    </source>
</evidence>
<protein>
    <recommendedName>
        <fullName evidence="3">DNA helicase</fullName>
        <ecNumber evidence="3">3.6.4.12</ecNumber>
    </recommendedName>
    <alternativeName>
        <fullName evidence="12">Minichromosome maintenance 8</fullName>
    </alternativeName>
</protein>
<dbReference type="SMART" id="SM00382">
    <property type="entry name" value="AAA"/>
    <property type="match status" value="1"/>
</dbReference>
<dbReference type="InterPro" id="IPR027417">
    <property type="entry name" value="P-loop_NTPase"/>
</dbReference>
<evidence type="ECO:0000313" key="18">
    <source>
        <dbReference type="Proteomes" id="UP000077115"/>
    </source>
</evidence>
<keyword evidence="7" id="KW-0347">Helicase</keyword>
<keyword evidence="11" id="KW-0539">Nucleus</keyword>
<dbReference type="GO" id="GO:0006279">
    <property type="term" value="P:premeiotic DNA replication"/>
    <property type="evidence" value="ECO:0007669"/>
    <property type="project" value="UniProtKB-ARBA"/>
</dbReference>
<dbReference type="PRINTS" id="PR01657">
    <property type="entry name" value="MCMFAMILY"/>
</dbReference>
<evidence type="ECO:0000256" key="12">
    <source>
        <dbReference type="ARBA" id="ARBA00042306"/>
    </source>
</evidence>
<dbReference type="Pfam" id="PF17207">
    <property type="entry name" value="MCM_OB"/>
    <property type="match status" value="1"/>
</dbReference>
<dbReference type="PANTHER" id="PTHR11630">
    <property type="entry name" value="DNA REPLICATION LICENSING FACTOR MCM FAMILY MEMBER"/>
    <property type="match status" value="1"/>
</dbReference>
<dbReference type="PANTHER" id="PTHR11630:SF47">
    <property type="entry name" value="DNA HELICASE MCM8"/>
    <property type="match status" value="1"/>
</dbReference>
<dbReference type="Gene3D" id="2.40.50.140">
    <property type="entry name" value="Nucleic acid-binding proteins"/>
    <property type="match status" value="1"/>
</dbReference>
<dbReference type="EMBL" id="DS022300">
    <property type="protein sequence ID" value="OAJ36539.1"/>
    <property type="molecule type" value="Genomic_DNA"/>
</dbReference>
<organism evidence="17 18">
    <name type="scientific">Batrachochytrium dendrobatidis (strain JEL423)</name>
    <dbReference type="NCBI Taxonomy" id="403673"/>
    <lineage>
        <taxon>Eukaryota</taxon>
        <taxon>Fungi</taxon>
        <taxon>Fungi incertae sedis</taxon>
        <taxon>Chytridiomycota</taxon>
        <taxon>Chytridiomycota incertae sedis</taxon>
        <taxon>Chytridiomycetes</taxon>
        <taxon>Rhizophydiales</taxon>
        <taxon>Rhizophydiales incertae sedis</taxon>
        <taxon>Batrachochytrium</taxon>
    </lineage>
</organism>
<dbReference type="VEuPathDB" id="FungiDB:BDEG_20702"/>
<evidence type="ECO:0000256" key="13">
    <source>
        <dbReference type="ARBA" id="ARBA00047995"/>
    </source>
</evidence>
<dbReference type="Pfam" id="PF17855">
    <property type="entry name" value="MCM_lid"/>
    <property type="match status" value="1"/>
</dbReference>
<evidence type="ECO:0000256" key="14">
    <source>
        <dbReference type="RuleBase" id="RU004070"/>
    </source>
</evidence>
<comment type="catalytic activity">
    <reaction evidence="13">
        <text>ATP + H2O = ADP + phosphate + H(+)</text>
        <dbReference type="Rhea" id="RHEA:13065"/>
        <dbReference type="ChEBI" id="CHEBI:15377"/>
        <dbReference type="ChEBI" id="CHEBI:15378"/>
        <dbReference type="ChEBI" id="CHEBI:30616"/>
        <dbReference type="ChEBI" id="CHEBI:43474"/>
        <dbReference type="ChEBI" id="CHEBI:456216"/>
        <dbReference type="EC" id="3.6.4.12"/>
    </reaction>
</comment>
<comment type="subcellular location">
    <subcellularLocation>
        <location evidence="1">Nucleus</location>
    </subcellularLocation>
</comment>
<reference evidence="17 18" key="2">
    <citation type="submission" date="2016-05" db="EMBL/GenBank/DDBJ databases">
        <title>Lineage-specific infection strategies underlie the spectrum of fungal disease in amphibians.</title>
        <authorList>
            <person name="Cuomo C.A."/>
            <person name="Farrer R.A."/>
            <person name="James T."/>
            <person name="Longcore J."/>
            <person name="Birren B."/>
        </authorList>
    </citation>
    <scope>NUCLEOTIDE SEQUENCE [LARGE SCALE GENOMIC DNA]</scope>
    <source>
        <strain evidence="17 18">JEL423</strain>
    </source>
</reference>
<dbReference type="GO" id="GO:0016787">
    <property type="term" value="F:hydrolase activity"/>
    <property type="evidence" value="ECO:0007669"/>
    <property type="project" value="UniProtKB-KW"/>
</dbReference>
<dbReference type="Gene3D" id="3.40.50.300">
    <property type="entry name" value="P-loop containing nucleotide triphosphate hydrolases"/>
    <property type="match status" value="2"/>
</dbReference>
<accession>A0A177W8Y4</accession>
<dbReference type="Gene3D" id="2.20.28.10">
    <property type="match status" value="1"/>
</dbReference>
<evidence type="ECO:0000256" key="5">
    <source>
        <dbReference type="ARBA" id="ARBA00022763"/>
    </source>
</evidence>
<dbReference type="GO" id="GO:0003697">
    <property type="term" value="F:single-stranded DNA binding"/>
    <property type="evidence" value="ECO:0007669"/>
    <property type="project" value="TreeGrafter"/>
</dbReference>
<keyword evidence="9 14" id="KW-0238">DNA-binding</keyword>
<dbReference type="Proteomes" id="UP000077115">
    <property type="component" value="Unassembled WGS sequence"/>
</dbReference>
<evidence type="ECO:0000256" key="8">
    <source>
        <dbReference type="ARBA" id="ARBA00022840"/>
    </source>
</evidence>
<evidence type="ECO:0000256" key="9">
    <source>
        <dbReference type="ARBA" id="ARBA00023125"/>
    </source>
</evidence>
<dbReference type="InterPro" id="IPR003593">
    <property type="entry name" value="AAA+_ATPase"/>
</dbReference>
<dbReference type="GO" id="GO:0017116">
    <property type="term" value="F:single-stranded DNA helicase activity"/>
    <property type="evidence" value="ECO:0007669"/>
    <property type="project" value="TreeGrafter"/>
</dbReference>
<feature type="compositionally biased region" description="Gly residues" evidence="15">
    <location>
        <begin position="12"/>
        <end position="24"/>
    </location>
</feature>
<dbReference type="InterPro" id="IPR012340">
    <property type="entry name" value="NA-bd_OB-fold"/>
</dbReference>
<dbReference type="InterPro" id="IPR018525">
    <property type="entry name" value="MCM_CS"/>
</dbReference>
<dbReference type="SUPFAM" id="SSF52540">
    <property type="entry name" value="P-loop containing nucleoside triphosphate hydrolases"/>
    <property type="match status" value="1"/>
</dbReference>
<dbReference type="FunFam" id="2.20.28.10:FF:000007">
    <property type="entry name" value="DNA helicase MCM8 isoform X1"/>
    <property type="match status" value="1"/>
</dbReference>
<dbReference type="InterPro" id="IPR033762">
    <property type="entry name" value="MCM_OB"/>
</dbReference>
<dbReference type="AlphaFoldDB" id="A0A177W8Y4"/>
<evidence type="ECO:0000256" key="10">
    <source>
        <dbReference type="ARBA" id="ARBA00023204"/>
    </source>
</evidence>
<dbReference type="InterPro" id="IPR056875">
    <property type="entry name" value="MCM8/REC_WHD"/>
</dbReference>
<feature type="region of interest" description="Disordered" evidence="15">
    <location>
        <begin position="1"/>
        <end position="52"/>
    </location>
</feature>
<name>A0A177W8Y4_BATDL</name>
<dbReference type="GO" id="GO:0043596">
    <property type="term" value="C:nuclear replication fork"/>
    <property type="evidence" value="ECO:0007669"/>
    <property type="project" value="UniProtKB-ARBA"/>
</dbReference>
<evidence type="ECO:0000313" key="17">
    <source>
        <dbReference type="EMBL" id="OAJ36539.1"/>
    </source>
</evidence>
<feature type="domain" description="MCM C-terminal AAA(+) ATPase" evidence="16">
    <location>
        <begin position="425"/>
        <end position="592"/>
    </location>
</feature>
<evidence type="ECO:0000256" key="3">
    <source>
        <dbReference type="ARBA" id="ARBA00012551"/>
    </source>
</evidence>
<dbReference type="Pfam" id="PF25051">
    <property type="entry name" value="WHD_MCM8"/>
    <property type="match status" value="1"/>
</dbReference>
<evidence type="ECO:0000256" key="4">
    <source>
        <dbReference type="ARBA" id="ARBA00022741"/>
    </source>
</evidence>
<keyword evidence="8 14" id="KW-0067">ATP-binding</keyword>
<dbReference type="PROSITE" id="PS00847">
    <property type="entry name" value="MCM_1"/>
    <property type="match status" value="1"/>
</dbReference>
<dbReference type="SMART" id="SM00350">
    <property type="entry name" value="MCM"/>
    <property type="match status" value="1"/>
</dbReference>
<reference evidence="17 18" key="1">
    <citation type="submission" date="2006-10" db="EMBL/GenBank/DDBJ databases">
        <title>The Genome Sequence of Batrachochytrium dendrobatidis JEL423.</title>
        <authorList>
            <consortium name="The Broad Institute Genome Sequencing Platform"/>
            <person name="Birren B."/>
            <person name="Lander E."/>
            <person name="Galagan J."/>
            <person name="Cuomo C."/>
            <person name="Devon K."/>
            <person name="Jaffe D."/>
            <person name="Butler J."/>
            <person name="Alvarez P."/>
            <person name="Gnerre S."/>
            <person name="Grabherr M."/>
            <person name="Kleber M."/>
            <person name="Mauceli E."/>
            <person name="Brockman W."/>
            <person name="Young S."/>
            <person name="LaButti K."/>
            <person name="Sykes S."/>
            <person name="DeCaprio D."/>
            <person name="Crawford M."/>
            <person name="Koehrsen M."/>
            <person name="Engels R."/>
            <person name="Montgomery P."/>
            <person name="Pearson M."/>
            <person name="Howarth C."/>
            <person name="Larson L."/>
            <person name="White J."/>
            <person name="O'Leary S."/>
            <person name="Kodira C."/>
            <person name="Zeng Q."/>
            <person name="Yandava C."/>
            <person name="Alvarado L."/>
            <person name="Longcore J."/>
            <person name="James T."/>
        </authorList>
    </citation>
    <scope>NUCLEOTIDE SEQUENCE [LARGE SCALE GENOMIC DNA]</scope>
    <source>
        <strain evidence="17 18">JEL423</strain>
    </source>
</reference>
<evidence type="ECO:0000256" key="1">
    <source>
        <dbReference type="ARBA" id="ARBA00004123"/>
    </source>
</evidence>
<gene>
    <name evidence="17" type="ORF">BDEG_20702</name>
</gene>
<sequence length="813" mass="90414">MSEQHPYRNSGNGRGRGQRRGGAAGQSRSSYAPYPAHDTRPSPKHRESVQSHYLDDEQDLMSLTASTIDLPPSLVSAKEHRPNSHGKINSNCPYPCWHLYLPNDEFSYDGELVAVVRQFQVYFTALFDRKYETDSQEAYDRLVSQPLMPVDYKDVSSTLPDFDTRLKTRPLQLLGCMGLAATAVAMKLRRIDEDFDPVYDRKIVRIMHYPLATPLKDLKASLMGKSFFLCHAYGKFISVRGTVVRVSSIRPLTTQIAMRCTKCDNSQTQVLQDGKFGLPVKCETFRCRGKSFQADRSADSSTHTIDWQRIRIQEKLADDQVDSGRIPRTVECELILDLVDSVVPGDVVSVAGVVKVLATDEGKKRSATQMYYLYIDVNSLSKAGALSVDQDDSTVEQGTGLGKDYLHFSHRELMGIRHIHEQPETFKLLVHSLCPPIFGHDIVKAGLLLVLFGARRRDKDAQGVSIRSDPHILIVGDPGLGKSQMLAATVRAAPRGVYVCGNTTTTSGLTVTVCKDSDTGDTALEAGALVLGDQGVCCIDEFDKMGEHQALLEAMEQQSISIAKAGIICSLPARTSVIAAANPVGDRPDEQMDMFLSDHIMKLHSGALKSVSGFEEFAKNAPEHPKSGLGSSGISDRTLLEYLRVGKDEELNTIPLPLLRKYIAYARTYTKPRLSHEAAAILQKFYLTLRSNYRSVDSTPITTRQLESMIRLSEARARSELREVVTEQDAQDVIQIMKISLWDTYEDGLTATRVFGFTGSGTSKKGEPKRFVVELQRIAKQKSSNRFSYDELYTAAQCYLLKKGFRQYQLCSA</sequence>
<dbReference type="SUPFAM" id="SSF50249">
    <property type="entry name" value="Nucleic acid-binding proteins"/>
    <property type="match status" value="1"/>
</dbReference>
<evidence type="ECO:0000256" key="7">
    <source>
        <dbReference type="ARBA" id="ARBA00022806"/>
    </source>
</evidence>
<dbReference type="InterPro" id="IPR031327">
    <property type="entry name" value="MCM"/>
</dbReference>